<dbReference type="InterPro" id="IPR004136">
    <property type="entry name" value="NMO"/>
</dbReference>
<evidence type="ECO:0000313" key="5">
    <source>
        <dbReference type="Proteomes" id="UP000179734"/>
    </source>
</evidence>
<keyword evidence="3" id="KW-0560">Oxidoreductase</keyword>
<reference evidence="4 5" key="1">
    <citation type="submission" date="2016-10" db="EMBL/GenBank/DDBJ databases">
        <title>Genome sequence of Mycobacterium talmonii.</title>
        <authorList>
            <person name="Greninger A.L."/>
            <person name="Elliott B."/>
            <person name="Vasireddy S."/>
            <person name="Vasireddy R."/>
        </authorList>
    </citation>
    <scope>NUCLEOTIDE SEQUENCE [LARGE SCALE GENOMIC DNA]</scope>
    <source>
        <strain evidence="5">NE-TNMC-100812</strain>
    </source>
</reference>
<dbReference type="PANTHER" id="PTHR32332">
    <property type="entry name" value="2-NITROPROPANE DIOXYGENASE"/>
    <property type="match status" value="1"/>
</dbReference>
<accession>A0A1S1NN79</accession>
<keyword evidence="2" id="KW-0288">FMN</keyword>
<dbReference type="SUPFAM" id="SSF51412">
    <property type="entry name" value="Inosine monophosphate dehydrogenase (IMPDH)"/>
    <property type="match status" value="1"/>
</dbReference>
<gene>
    <name evidence="4" type="ORF">BKN37_04345</name>
</gene>
<keyword evidence="1" id="KW-0285">Flavoprotein</keyword>
<dbReference type="Proteomes" id="UP000179734">
    <property type="component" value="Unassembled WGS sequence"/>
</dbReference>
<dbReference type="GO" id="GO:0018580">
    <property type="term" value="F:nitronate monooxygenase activity"/>
    <property type="evidence" value="ECO:0007669"/>
    <property type="project" value="InterPro"/>
</dbReference>
<dbReference type="CDD" id="cd04730">
    <property type="entry name" value="NPD_like"/>
    <property type="match status" value="1"/>
</dbReference>
<name>A0A1S1NN79_9MYCO</name>
<sequence length="321" mass="32624">MTLPTAATELLGIDYPIVSAPMAGVGGGELAAAVSAAGGLGLIGGGYGDETWLRHQFALADGARVGCGFITWALATQPRLLDVALGYRPAAVMLSFGDPAPFADQIRASGASLICQVQNLDQAERALQVGTDVLVAQGSEAGGHGYGHRSTMTLVPEVVDLANGTPVLAAGGIADGRGLAAALMLGAAGVLMGTRFYAAAEALSTAHARDIVASANGDSTCRTSVYDIVRGHRWPEGQPMAVLRNAFTDRWHGAEPDLRANLDDVVAQYQRAVADGDYRIANIIVGQAVGVIHASASAADIVAGIAGQAAALLGRDLTGGD</sequence>
<proteinExistence type="predicted"/>
<dbReference type="EMBL" id="MLQM01000012">
    <property type="protein sequence ID" value="OHV05802.1"/>
    <property type="molecule type" value="Genomic_DNA"/>
</dbReference>
<dbReference type="Gene3D" id="3.20.20.70">
    <property type="entry name" value="Aldolase class I"/>
    <property type="match status" value="1"/>
</dbReference>
<comment type="caution">
    <text evidence="4">The sequence shown here is derived from an EMBL/GenBank/DDBJ whole genome shotgun (WGS) entry which is preliminary data.</text>
</comment>
<keyword evidence="5" id="KW-1185">Reference proteome</keyword>
<evidence type="ECO:0000256" key="2">
    <source>
        <dbReference type="ARBA" id="ARBA00022643"/>
    </source>
</evidence>
<organism evidence="4 5">
    <name type="scientific">Mycobacterium talmoniae</name>
    <dbReference type="NCBI Taxonomy" id="1858794"/>
    <lineage>
        <taxon>Bacteria</taxon>
        <taxon>Bacillati</taxon>
        <taxon>Actinomycetota</taxon>
        <taxon>Actinomycetes</taxon>
        <taxon>Mycobacteriales</taxon>
        <taxon>Mycobacteriaceae</taxon>
        <taxon>Mycobacterium</taxon>
    </lineage>
</organism>
<dbReference type="AlphaFoldDB" id="A0A1S1NN79"/>
<dbReference type="PANTHER" id="PTHR32332:SF31">
    <property type="entry name" value="2-NITROPROPANE DIOXYGENASE FAMILY, PUTATIVE (AFU_ORTHOLOGUE AFUA_2G09850)-RELATED"/>
    <property type="match status" value="1"/>
</dbReference>
<evidence type="ECO:0000256" key="3">
    <source>
        <dbReference type="ARBA" id="ARBA00023002"/>
    </source>
</evidence>
<dbReference type="Pfam" id="PF03060">
    <property type="entry name" value="NMO"/>
    <property type="match status" value="2"/>
</dbReference>
<dbReference type="InterPro" id="IPR013785">
    <property type="entry name" value="Aldolase_TIM"/>
</dbReference>
<evidence type="ECO:0000313" key="4">
    <source>
        <dbReference type="EMBL" id="OHV05802.1"/>
    </source>
</evidence>
<protein>
    <submittedName>
        <fullName evidence="4">Oxidoreductase</fullName>
    </submittedName>
</protein>
<evidence type="ECO:0000256" key="1">
    <source>
        <dbReference type="ARBA" id="ARBA00022630"/>
    </source>
</evidence>
<dbReference type="RefSeq" id="WP_071022117.1">
    <property type="nucleotide sequence ID" value="NZ_MLQM01000012.1"/>
</dbReference>